<name>A0A3Q0ITB5_DIACI</name>
<sequence length="117" mass="13789">MSLPKGHWILESLHQYDGKQWVKTESKYDGDLQLFLLGIGFWKVFTSMMESSGLKLRANTMEICSYFYKKIIYILLKVMSWWSRCVYLQNAKPHALSSIRIHLALFYIDLRVSQSSM</sequence>
<dbReference type="KEGG" id="dci:108252413"/>
<protein>
    <submittedName>
        <fullName evidence="2">Uncharacterized protein LOC108252413</fullName>
    </submittedName>
</protein>
<dbReference type="GeneID" id="108252413"/>
<dbReference type="PaxDb" id="121845-A0A3Q0ITB5"/>
<dbReference type="AlphaFoldDB" id="A0A3Q0ITB5"/>
<organism evidence="1 2">
    <name type="scientific">Diaphorina citri</name>
    <name type="common">Asian citrus psyllid</name>
    <dbReference type="NCBI Taxonomy" id="121845"/>
    <lineage>
        <taxon>Eukaryota</taxon>
        <taxon>Metazoa</taxon>
        <taxon>Ecdysozoa</taxon>
        <taxon>Arthropoda</taxon>
        <taxon>Hexapoda</taxon>
        <taxon>Insecta</taxon>
        <taxon>Pterygota</taxon>
        <taxon>Neoptera</taxon>
        <taxon>Paraneoptera</taxon>
        <taxon>Hemiptera</taxon>
        <taxon>Sternorrhyncha</taxon>
        <taxon>Psylloidea</taxon>
        <taxon>Psyllidae</taxon>
        <taxon>Diaphorininae</taxon>
        <taxon>Diaphorina</taxon>
    </lineage>
</organism>
<evidence type="ECO:0000313" key="2">
    <source>
        <dbReference type="RefSeq" id="XP_026679512.1"/>
    </source>
</evidence>
<evidence type="ECO:0000313" key="1">
    <source>
        <dbReference type="Proteomes" id="UP000079169"/>
    </source>
</evidence>
<proteinExistence type="predicted"/>
<dbReference type="Proteomes" id="UP000079169">
    <property type="component" value="Unplaced"/>
</dbReference>
<dbReference type="RefSeq" id="XP_026679512.1">
    <property type="nucleotide sequence ID" value="XM_026823711.1"/>
</dbReference>
<reference evidence="2" key="1">
    <citation type="submission" date="2025-08" db="UniProtKB">
        <authorList>
            <consortium name="RefSeq"/>
        </authorList>
    </citation>
    <scope>IDENTIFICATION</scope>
</reference>
<accession>A0A3Q0ITB5</accession>
<keyword evidence="1" id="KW-1185">Reference proteome</keyword>
<gene>
    <name evidence="2" type="primary">LOC108252413</name>
</gene>